<evidence type="ECO:0000256" key="1">
    <source>
        <dbReference type="ARBA" id="ARBA00007387"/>
    </source>
</evidence>
<evidence type="ECO:0000256" key="4">
    <source>
        <dbReference type="ARBA" id="ARBA00023136"/>
    </source>
</evidence>
<name>A0AAV9PH01_9PEZI</name>
<protein>
    <submittedName>
        <fullName evidence="8">Uncharacterized protein</fullName>
    </submittedName>
</protein>
<organism evidence="8 9">
    <name type="scientific">Saxophila tyrrhenica</name>
    <dbReference type="NCBI Taxonomy" id="1690608"/>
    <lineage>
        <taxon>Eukaryota</taxon>
        <taxon>Fungi</taxon>
        <taxon>Dikarya</taxon>
        <taxon>Ascomycota</taxon>
        <taxon>Pezizomycotina</taxon>
        <taxon>Dothideomycetes</taxon>
        <taxon>Dothideomycetidae</taxon>
        <taxon>Mycosphaerellales</taxon>
        <taxon>Extremaceae</taxon>
        <taxon>Saxophila</taxon>
    </lineage>
</organism>
<dbReference type="Pfam" id="PF05705">
    <property type="entry name" value="DUF829"/>
    <property type="match status" value="1"/>
</dbReference>
<evidence type="ECO:0000256" key="2">
    <source>
        <dbReference type="ARBA" id="ARBA00022692"/>
    </source>
</evidence>
<dbReference type="InterPro" id="IPR029058">
    <property type="entry name" value="AB_hydrolase_fold"/>
</dbReference>
<dbReference type="RefSeq" id="XP_064661737.1">
    <property type="nucleotide sequence ID" value="XM_064800398.1"/>
</dbReference>
<dbReference type="InterPro" id="IPR008547">
    <property type="entry name" value="DUF829_TMEM53"/>
</dbReference>
<evidence type="ECO:0000256" key="6">
    <source>
        <dbReference type="ARBA" id="ARBA00034303"/>
    </source>
</evidence>
<dbReference type="EMBL" id="JAVRRT010000004">
    <property type="protein sequence ID" value="KAK5173019.1"/>
    <property type="molecule type" value="Genomic_DNA"/>
</dbReference>
<evidence type="ECO:0000313" key="9">
    <source>
        <dbReference type="Proteomes" id="UP001337655"/>
    </source>
</evidence>
<evidence type="ECO:0000256" key="5">
    <source>
        <dbReference type="ARBA" id="ARBA00023242"/>
    </source>
</evidence>
<evidence type="ECO:0000256" key="7">
    <source>
        <dbReference type="SAM" id="Phobius"/>
    </source>
</evidence>
<dbReference type="SUPFAM" id="SSF53474">
    <property type="entry name" value="alpha/beta-Hydrolases"/>
    <property type="match status" value="1"/>
</dbReference>
<dbReference type="GO" id="GO:0005640">
    <property type="term" value="C:nuclear outer membrane"/>
    <property type="evidence" value="ECO:0007669"/>
    <property type="project" value="UniProtKB-SubCell"/>
</dbReference>
<dbReference type="PANTHER" id="PTHR12265:SF30">
    <property type="entry name" value="TRANSMEMBRANE PROTEIN 53"/>
    <property type="match status" value="1"/>
</dbReference>
<evidence type="ECO:0000256" key="3">
    <source>
        <dbReference type="ARBA" id="ARBA00022989"/>
    </source>
</evidence>
<comment type="subcellular location">
    <subcellularLocation>
        <location evidence="6">Nucleus outer membrane</location>
        <topology evidence="6">Single-pass membrane protein</topology>
    </subcellularLocation>
</comment>
<keyword evidence="2 7" id="KW-0812">Transmembrane</keyword>
<reference evidence="8 9" key="1">
    <citation type="submission" date="2023-08" db="EMBL/GenBank/DDBJ databases">
        <title>Black Yeasts Isolated from many extreme environments.</title>
        <authorList>
            <person name="Coleine C."/>
            <person name="Stajich J.E."/>
            <person name="Selbmann L."/>
        </authorList>
    </citation>
    <scope>NUCLEOTIDE SEQUENCE [LARGE SCALE GENOMIC DNA]</scope>
    <source>
        <strain evidence="8 9">CCFEE 5935</strain>
    </source>
</reference>
<comment type="caution">
    <text evidence="8">The sequence shown here is derived from an EMBL/GenBank/DDBJ whole genome shotgun (WGS) entry which is preliminary data.</text>
</comment>
<comment type="similarity">
    <text evidence="1">Belongs to the TMEM53 family.</text>
</comment>
<dbReference type="PANTHER" id="PTHR12265">
    <property type="entry name" value="TRANSMEMBRANE PROTEIN 53"/>
    <property type="match status" value="1"/>
</dbReference>
<gene>
    <name evidence="8" type="ORF">LTR77_003141</name>
</gene>
<dbReference type="GeneID" id="89924488"/>
<proteinExistence type="inferred from homology"/>
<sequence length="290" mass="31728">MAQPHIPDFVHLSDTISLYKPPQSNGHAAPSPLHPDEPSLVVICSWMSANPKHIAKYTDGYRRLYPQAEILLVEASLPSIFVGSDVKPAVDFIASHIQDNPTESHTHRPVVLHMFSNGGGNNAADLASRLSERHGSLVFSATILDSCPGRGGVSSGAEAMSFSLPKNPVIRFIGWYALYAFTACYVGTVIALGLEDAISRIRRMLLDTTILHPSIPRLYLYSKGDALVNPEHVHEHFEEAKRTGYANVREEVFTTAPHCAMLNEDAERYWNAVRACCSGKGKAANGKLEP</sequence>
<evidence type="ECO:0000313" key="8">
    <source>
        <dbReference type="EMBL" id="KAK5173019.1"/>
    </source>
</evidence>
<dbReference type="Proteomes" id="UP001337655">
    <property type="component" value="Unassembled WGS sequence"/>
</dbReference>
<feature type="transmembrane region" description="Helical" evidence="7">
    <location>
        <begin position="173"/>
        <end position="194"/>
    </location>
</feature>
<dbReference type="AlphaFoldDB" id="A0AAV9PH01"/>
<dbReference type="Gene3D" id="3.40.50.1820">
    <property type="entry name" value="alpha/beta hydrolase"/>
    <property type="match status" value="1"/>
</dbReference>
<keyword evidence="5" id="KW-0539">Nucleus</keyword>
<keyword evidence="9" id="KW-1185">Reference proteome</keyword>
<keyword evidence="4 7" id="KW-0472">Membrane</keyword>
<keyword evidence="3 7" id="KW-1133">Transmembrane helix</keyword>
<accession>A0AAV9PH01</accession>